<evidence type="ECO:0000256" key="9">
    <source>
        <dbReference type="RuleBase" id="RU361185"/>
    </source>
</evidence>
<dbReference type="Pfam" id="PF13802">
    <property type="entry name" value="Gal_mutarotas_2"/>
    <property type="match status" value="1"/>
</dbReference>
<evidence type="ECO:0000256" key="6">
    <source>
        <dbReference type="ARBA" id="ARBA00023180"/>
    </source>
</evidence>
<dbReference type="InterPro" id="IPR030459">
    <property type="entry name" value="Glyco_hydro_31_CS"/>
</dbReference>
<sequence>MATRLISTVILLVLLAPVIGVTSTASLGYNLVSVTDLPDGSGILAYLTPIGSGDDYGTDIPFLQVTARYETNDRIRVRITDANNTRWEIPQTLISRPSITDPLPPKLLPVSEGASIITDSNLRPPSDKLKFSYTSTPFGFAISRVDSGEVLFNSTPPDSTSFRPLVFKDQYIEISTTLPGDSAVFGLGESTRPDGLRLTPGRTYTLWAADIGASNIDINLYGAYPYYIEVREGGQTHSVLLLNSNGMDLVYGGDYFTYKVIGGILDFYFFAGPSPAAVTDQYTQLVGRPLPVPYWSLGFHQCKWGYKNVEMLENVVSNYKAANIPLDTIWSDIDHMEAYKDFTLDPVNFPPQKLQPFLEKLHADGQHYVLIVDPGITTDPKYDTFKRGLAKGVYIKDADGRDYLGQVWPGPVYYPDFLHPKIQDFWSGEITRFHREAQFDGLWIDMNEASNFCTGVFCSIGERPKGGDIDSITTCYLKCNATSGSKWENPPYVVNNFNETARNPLNRKTIAVSSRHAGGELEYDMHNMYGYSEAIATYNALRSLGKRPFILSRSTFVGAGKYAAHWTGDNSATWNDLAFSVVSVLNSGMFGVPMVGADICGFNSNTTEDLCARWIELGAFYPFSRNHADIRSSFQELYVWESVANISRRVLGLRYRLLPYLYTLAFQAHTQGAPMARPLFYEFPTDPATLEVDSQFLLGKGILVSPVLYEQRDTVEAYFPEGSWYDLFDYSVIEGKGDFYTLQAPLDTINVHLAQGSIIPMQDAALTTAEARKSDFTLLIAFSNSSDYSEASGELFLDDGERIDMKPEPGSTSFVIFRATKSGAKGSVTSQVMDAEFALKYMKPAWSVKTIVLLGLTAPPSTSMVKINDQYVHSSVDMRHEGTSTTISNLKVLLGEPFTLTW</sequence>
<evidence type="ECO:0000256" key="3">
    <source>
        <dbReference type="ARBA" id="ARBA00012741"/>
    </source>
</evidence>
<keyword evidence="4 10" id="KW-0732">Signal</keyword>
<dbReference type="InterPro" id="IPR013780">
    <property type="entry name" value="Glyco_hydro_b"/>
</dbReference>
<dbReference type="CDD" id="cd14752">
    <property type="entry name" value="GH31_N"/>
    <property type="match status" value="1"/>
</dbReference>
<evidence type="ECO:0000313" key="15">
    <source>
        <dbReference type="Proteomes" id="UP001633002"/>
    </source>
</evidence>
<evidence type="ECO:0000256" key="10">
    <source>
        <dbReference type="SAM" id="SignalP"/>
    </source>
</evidence>
<dbReference type="Gene3D" id="3.20.20.80">
    <property type="entry name" value="Glycosidases"/>
    <property type="match status" value="1"/>
</dbReference>
<dbReference type="SUPFAM" id="SSF51011">
    <property type="entry name" value="Glycosyl hydrolase domain"/>
    <property type="match status" value="1"/>
</dbReference>
<dbReference type="PANTHER" id="PTHR22762:SF133">
    <property type="entry name" value="P-TYPE DOMAIN-CONTAINING PROTEIN"/>
    <property type="match status" value="1"/>
</dbReference>
<dbReference type="PROSITE" id="PS00129">
    <property type="entry name" value="GLYCOSYL_HYDROL_F31_1"/>
    <property type="match status" value="1"/>
</dbReference>
<dbReference type="Gene3D" id="2.60.40.1180">
    <property type="entry name" value="Golgi alpha-mannosidase II"/>
    <property type="match status" value="2"/>
</dbReference>
<feature type="chain" id="PRO_5044874318" description="alpha-glucosidase" evidence="10">
    <location>
        <begin position="21"/>
        <end position="902"/>
    </location>
</feature>
<comment type="catalytic activity">
    <reaction evidence="1">
        <text>Hydrolysis of terminal, non-reducing (1-&gt;4)-linked alpha-D-glucose residues with release of alpha-D-glucose.</text>
        <dbReference type="EC" id="3.2.1.20"/>
    </reaction>
</comment>
<evidence type="ECO:0000256" key="2">
    <source>
        <dbReference type="ARBA" id="ARBA00007806"/>
    </source>
</evidence>
<evidence type="ECO:0000256" key="7">
    <source>
        <dbReference type="ARBA" id="ARBA00023295"/>
    </source>
</evidence>
<dbReference type="AlphaFoldDB" id="A0ABD3GJS6"/>
<dbReference type="Proteomes" id="UP001633002">
    <property type="component" value="Unassembled WGS sequence"/>
</dbReference>
<evidence type="ECO:0000256" key="1">
    <source>
        <dbReference type="ARBA" id="ARBA00001657"/>
    </source>
</evidence>
<feature type="domain" description="Glycoside hydrolase family 31 N-terminal" evidence="12">
    <location>
        <begin position="72"/>
        <end position="245"/>
    </location>
</feature>
<protein>
    <recommendedName>
        <fullName evidence="3">alpha-glucosidase</fullName>
        <ecNumber evidence="3">3.2.1.20</ecNumber>
    </recommendedName>
    <alternativeName>
        <fullName evidence="8">Maltase</fullName>
    </alternativeName>
</protein>
<gene>
    <name evidence="14" type="ORF">R1sor_021368</name>
</gene>
<dbReference type="GO" id="GO:0090599">
    <property type="term" value="F:alpha-glucosidase activity"/>
    <property type="evidence" value="ECO:0007669"/>
    <property type="project" value="UniProtKB-ARBA"/>
</dbReference>
<dbReference type="InterPro" id="IPR017853">
    <property type="entry name" value="GH"/>
</dbReference>
<dbReference type="InterPro" id="IPR000322">
    <property type="entry name" value="Glyco_hydro_31_TIM"/>
</dbReference>
<evidence type="ECO:0000259" key="12">
    <source>
        <dbReference type="Pfam" id="PF13802"/>
    </source>
</evidence>
<evidence type="ECO:0000256" key="8">
    <source>
        <dbReference type="ARBA" id="ARBA00041343"/>
    </source>
</evidence>
<reference evidence="14 15" key="1">
    <citation type="submission" date="2024-09" db="EMBL/GenBank/DDBJ databases">
        <title>Chromosome-scale assembly of Riccia sorocarpa.</title>
        <authorList>
            <person name="Paukszto L."/>
        </authorList>
    </citation>
    <scope>NUCLEOTIDE SEQUENCE [LARGE SCALE GENOMIC DNA]</scope>
    <source>
        <strain evidence="14">LP-2024</strain>
        <tissue evidence="14">Aerial parts of the thallus</tissue>
    </source>
</reference>
<keyword evidence="5 9" id="KW-0378">Hydrolase</keyword>
<dbReference type="PROSITE" id="PS00707">
    <property type="entry name" value="GLYCOSYL_HYDROL_F31_2"/>
    <property type="match status" value="1"/>
</dbReference>
<evidence type="ECO:0000259" key="11">
    <source>
        <dbReference type="Pfam" id="PF01055"/>
    </source>
</evidence>
<evidence type="ECO:0000256" key="5">
    <source>
        <dbReference type="ARBA" id="ARBA00022801"/>
    </source>
</evidence>
<feature type="signal peptide" evidence="10">
    <location>
        <begin position="1"/>
        <end position="20"/>
    </location>
</feature>
<dbReference type="EMBL" id="JBJQOH010000007">
    <property type="protein sequence ID" value="KAL3678412.1"/>
    <property type="molecule type" value="Genomic_DNA"/>
</dbReference>
<feature type="domain" description="Glycoside hydrolase family 31 TIM barrel" evidence="11">
    <location>
        <begin position="292"/>
        <end position="664"/>
    </location>
</feature>
<dbReference type="Pfam" id="PF01055">
    <property type="entry name" value="Glyco_hydro_31_2nd"/>
    <property type="match status" value="1"/>
</dbReference>
<feature type="domain" description="Glycosyl hydrolase family 31 C-terminal" evidence="13">
    <location>
        <begin position="672"/>
        <end position="759"/>
    </location>
</feature>
<comment type="similarity">
    <text evidence="2 9">Belongs to the glycosyl hydrolase 31 family.</text>
</comment>
<dbReference type="InterPro" id="IPR025887">
    <property type="entry name" value="Glyco_hydro_31_N_dom"/>
</dbReference>
<dbReference type="PANTHER" id="PTHR22762">
    <property type="entry name" value="ALPHA-GLUCOSIDASE"/>
    <property type="match status" value="1"/>
</dbReference>
<dbReference type="SUPFAM" id="SSF74650">
    <property type="entry name" value="Galactose mutarotase-like"/>
    <property type="match status" value="1"/>
</dbReference>
<dbReference type="SUPFAM" id="SSF51445">
    <property type="entry name" value="(Trans)glycosidases"/>
    <property type="match status" value="1"/>
</dbReference>
<dbReference type="InterPro" id="IPR011013">
    <property type="entry name" value="Gal_mutarotase_sf_dom"/>
</dbReference>
<evidence type="ECO:0000259" key="13">
    <source>
        <dbReference type="Pfam" id="PF21365"/>
    </source>
</evidence>
<dbReference type="InterPro" id="IPR048395">
    <property type="entry name" value="Glyco_hydro_31_C"/>
</dbReference>
<dbReference type="FunFam" id="2.60.40.1180:FF:000044">
    <property type="entry name" value="Alpha-glucosidase 1"/>
    <property type="match status" value="1"/>
</dbReference>
<keyword evidence="7 9" id="KW-0326">Glycosidase</keyword>
<organism evidence="14 15">
    <name type="scientific">Riccia sorocarpa</name>
    <dbReference type="NCBI Taxonomy" id="122646"/>
    <lineage>
        <taxon>Eukaryota</taxon>
        <taxon>Viridiplantae</taxon>
        <taxon>Streptophyta</taxon>
        <taxon>Embryophyta</taxon>
        <taxon>Marchantiophyta</taxon>
        <taxon>Marchantiopsida</taxon>
        <taxon>Marchantiidae</taxon>
        <taxon>Marchantiales</taxon>
        <taxon>Ricciaceae</taxon>
        <taxon>Riccia</taxon>
    </lineage>
</organism>
<dbReference type="CDD" id="cd06602">
    <property type="entry name" value="GH31_MGAM_SI_GAA"/>
    <property type="match status" value="1"/>
</dbReference>
<dbReference type="EC" id="3.2.1.20" evidence="3"/>
<name>A0ABD3GJS6_9MARC</name>
<proteinExistence type="inferred from homology"/>
<evidence type="ECO:0000313" key="14">
    <source>
        <dbReference type="EMBL" id="KAL3678412.1"/>
    </source>
</evidence>
<dbReference type="Pfam" id="PF21365">
    <property type="entry name" value="Glyco_hydro_31_3rd"/>
    <property type="match status" value="1"/>
</dbReference>
<dbReference type="Gene3D" id="2.60.40.1760">
    <property type="entry name" value="glycosyl hydrolase (family 31)"/>
    <property type="match status" value="1"/>
</dbReference>
<accession>A0ABD3GJS6</accession>
<keyword evidence="6" id="KW-0325">Glycoprotein</keyword>
<keyword evidence="15" id="KW-1185">Reference proteome</keyword>
<comment type="caution">
    <text evidence="14">The sequence shown here is derived from an EMBL/GenBank/DDBJ whole genome shotgun (WGS) entry which is preliminary data.</text>
</comment>
<dbReference type="InterPro" id="IPR030458">
    <property type="entry name" value="Glyco_hydro_31_AS"/>
</dbReference>
<evidence type="ECO:0000256" key="4">
    <source>
        <dbReference type="ARBA" id="ARBA00022729"/>
    </source>
</evidence>